<evidence type="ECO:0000256" key="8">
    <source>
        <dbReference type="ARBA" id="ARBA00023198"/>
    </source>
</evidence>
<evidence type="ECO:0000313" key="12">
    <source>
        <dbReference type="EMBL" id="KAJ8392784.1"/>
    </source>
</evidence>
<reference evidence="12" key="1">
    <citation type="journal article" date="2023" name="Science">
        <title>Genome structures resolve the early diversification of teleost fishes.</title>
        <authorList>
            <person name="Parey E."/>
            <person name="Louis A."/>
            <person name="Montfort J."/>
            <person name="Bouchez O."/>
            <person name="Roques C."/>
            <person name="Iampietro C."/>
            <person name="Lluch J."/>
            <person name="Castinel A."/>
            <person name="Donnadieu C."/>
            <person name="Desvignes T."/>
            <person name="Floi Bucao C."/>
            <person name="Jouanno E."/>
            <person name="Wen M."/>
            <person name="Mejri S."/>
            <person name="Dirks R."/>
            <person name="Jansen H."/>
            <person name="Henkel C."/>
            <person name="Chen W.J."/>
            <person name="Zahm M."/>
            <person name="Cabau C."/>
            <person name="Klopp C."/>
            <person name="Thompson A.W."/>
            <person name="Robinson-Rechavi M."/>
            <person name="Braasch I."/>
            <person name="Lecointre G."/>
            <person name="Bobe J."/>
            <person name="Postlethwait J.H."/>
            <person name="Berthelot C."/>
            <person name="Roest Crollius H."/>
            <person name="Guiguen Y."/>
        </authorList>
    </citation>
    <scope>NUCLEOTIDE SEQUENCE</scope>
    <source>
        <strain evidence="12">NC1722</strain>
    </source>
</reference>
<keyword evidence="7" id="KW-1015">Disulfide bond</keyword>
<keyword evidence="10" id="KW-0472">Membrane</keyword>
<dbReference type="InterPro" id="IPR000827">
    <property type="entry name" value="Chemokine_CC_CS"/>
</dbReference>
<dbReference type="InterPro" id="IPR001811">
    <property type="entry name" value="Chemokine_IL8-like_dom"/>
</dbReference>
<dbReference type="GO" id="GO:0005615">
    <property type="term" value="C:extracellular space"/>
    <property type="evidence" value="ECO:0007669"/>
    <property type="project" value="UniProtKB-KW"/>
</dbReference>
<feature type="domain" description="Chemokine interleukin-8-like" evidence="11">
    <location>
        <begin position="46"/>
        <end position="106"/>
    </location>
</feature>
<proteinExistence type="inferred from homology"/>
<keyword evidence="10" id="KW-1133">Transmembrane helix</keyword>
<dbReference type="SUPFAM" id="SSF54117">
    <property type="entry name" value="Interleukin 8-like chemokines"/>
    <property type="match status" value="1"/>
</dbReference>
<keyword evidence="8" id="KW-0395">Inflammatory response</keyword>
<evidence type="ECO:0000256" key="9">
    <source>
        <dbReference type="RuleBase" id="RU361150"/>
    </source>
</evidence>
<comment type="caution">
    <text evidence="12">The sequence shown here is derived from an EMBL/GenBank/DDBJ whole genome shotgun (WGS) entry which is preliminary data.</text>
</comment>
<dbReference type="GO" id="GO:0006954">
    <property type="term" value="P:inflammatory response"/>
    <property type="evidence" value="ECO:0007669"/>
    <property type="project" value="UniProtKB-KW"/>
</dbReference>
<dbReference type="PROSITE" id="PS00472">
    <property type="entry name" value="SMALL_CYTOKINES_CC"/>
    <property type="match status" value="1"/>
</dbReference>
<dbReference type="Gene3D" id="2.40.50.40">
    <property type="match status" value="1"/>
</dbReference>
<dbReference type="Pfam" id="PF00048">
    <property type="entry name" value="IL8"/>
    <property type="match status" value="1"/>
</dbReference>
<accession>A0AAD7RYS6</accession>
<keyword evidence="3 9" id="KW-0145">Chemotaxis</keyword>
<keyword evidence="4 9" id="KW-0202">Cytokine</keyword>
<dbReference type="GO" id="GO:0008009">
    <property type="term" value="F:chemokine activity"/>
    <property type="evidence" value="ECO:0007669"/>
    <property type="project" value="InterPro"/>
</dbReference>
<evidence type="ECO:0000256" key="3">
    <source>
        <dbReference type="ARBA" id="ARBA00022500"/>
    </source>
</evidence>
<dbReference type="PANTHER" id="PTHR12015">
    <property type="entry name" value="SMALL INDUCIBLE CYTOKINE A"/>
    <property type="match status" value="1"/>
</dbReference>
<sequence>MGERAHVHTASRHQHRRSATMATGISLGFCIFFLYCCSNVALGEMALDCCLRVSHAKIPAHILRGYQRQVGGNGCDISAVVFITKKDRNLCAPPGTPWVGDLIKILDKERKRCQANKFKGKRCKSLKF</sequence>
<dbReference type="InterPro" id="IPR039809">
    <property type="entry name" value="Chemokine_b/g/d"/>
</dbReference>
<name>A0AAD7RYS6_9TELE</name>
<organism evidence="12 13">
    <name type="scientific">Aldrovandia affinis</name>
    <dbReference type="NCBI Taxonomy" id="143900"/>
    <lineage>
        <taxon>Eukaryota</taxon>
        <taxon>Metazoa</taxon>
        <taxon>Chordata</taxon>
        <taxon>Craniata</taxon>
        <taxon>Vertebrata</taxon>
        <taxon>Euteleostomi</taxon>
        <taxon>Actinopterygii</taxon>
        <taxon>Neopterygii</taxon>
        <taxon>Teleostei</taxon>
        <taxon>Notacanthiformes</taxon>
        <taxon>Halosauridae</taxon>
        <taxon>Aldrovandia</taxon>
    </lineage>
</organism>
<comment type="subcellular location">
    <subcellularLocation>
        <location evidence="1 9">Secreted</location>
    </subcellularLocation>
</comment>
<dbReference type="InterPro" id="IPR036048">
    <property type="entry name" value="Interleukin_8-like_sf"/>
</dbReference>
<dbReference type="EMBL" id="JAINUG010000143">
    <property type="protein sequence ID" value="KAJ8392784.1"/>
    <property type="molecule type" value="Genomic_DNA"/>
</dbReference>
<dbReference type="Proteomes" id="UP001221898">
    <property type="component" value="Unassembled WGS sequence"/>
</dbReference>
<evidence type="ECO:0000313" key="13">
    <source>
        <dbReference type="Proteomes" id="UP001221898"/>
    </source>
</evidence>
<evidence type="ECO:0000256" key="4">
    <source>
        <dbReference type="ARBA" id="ARBA00022514"/>
    </source>
</evidence>
<feature type="transmembrane region" description="Helical" evidence="10">
    <location>
        <begin position="21"/>
        <end position="42"/>
    </location>
</feature>
<dbReference type="AlphaFoldDB" id="A0AAD7RYS6"/>
<dbReference type="GO" id="GO:0006955">
    <property type="term" value="P:immune response"/>
    <property type="evidence" value="ECO:0007669"/>
    <property type="project" value="InterPro"/>
</dbReference>
<keyword evidence="5 9" id="KW-0964">Secreted</keyword>
<keyword evidence="10" id="KW-0812">Transmembrane</keyword>
<gene>
    <name evidence="12" type="ORF">AAFF_G00072680</name>
</gene>
<evidence type="ECO:0000256" key="1">
    <source>
        <dbReference type="ARBA" id="ARBA00004613"/>
    </source>
</evidence>
<protein>
    <recommendedName>
        <fullName evidence="9">C-C motif chemokine</fullName>
    </recommendedName>
</protein>
<evidence type="ECO:0000259" key="11">
    <source>
        <dbReference type="SMART" id="SM00199"/>
    </source>
</evidence>
<evidence type="ECO:0000256" key="10">
    <source>
        <dbReference type="SAM" id="Phobius"/>
    </source>
</evidence>
<evidence type="ECO:0000256" key="6">
    <source>
        <dbReference type="ARBA" id="ARBA00022729"/>
    </source>
</evidence>
<dbReference type="PANTHER" id="PTHR12015:SF108">
    <property type="entry name" value="C-C MOTIF CHEMOKINE 20"/>
    <property type="match status" value="1"/>
</dbReference>
<evidence type="ECO:0000256" key="2">
    <source>
        <dbReference type="ARBA" id="ARBA00010868"/>
    </source>
</evidence>
<comment type="similarity">
    <text evidence="2 9">Belongs to the intercrine beta (chemokine CC) family.</text>
</comment>
<keyword evidence="13" id="KW-1185">Reference proteome</keyword>
<keyword evidence="6" id="KW-0732">Signal</keyword>
<dbReference type="SMART" id="SM00199">
    <property type="entry name" value="SCY"/>
    <property type="match status" value="1"/>
</dbReference>
<evidence type="ECO:0000256" key="5">
    <source>
        <dbReference type="ARBA" id="ARBA00022525"/>
    </source>
</evidence>
<dbReference type="FunFam" id="2.40.50.40:FF:000012">
    <property type="entry name" value="C-C motif chemokine"/>
    <property type="match status" value="1"/>
</dbReference>
<evidence type="ECO:0000256" key="7">
    <source>
        <dbReference type="ARBA" id="ARBA00023157"/>
    </source>
</evidence>